<proteinExistence type="predicted"/>
<evidence type="ECO:0000313" key="2">
    <source>
        <dbReference type="EMBL" id="KAL2512604.1"/>
    </source>
</evidence>
<evidence type="ECO:0000256" key="1">
    <source>
        <dbReference type="SAM" id="MobiDB-lite"/>
    </source>
</evidence>
<keyword evidence="3" id="KW-1185">Reference proteome</keyword>
<protein>
    <submittedName>
        <fullName evidence="2">Retrotransposon gag protein</fullName>
    </submittedName>
</protein>
<accession>A0ABD1TIV9</accession>
<organism evidence="2 3">
    <name type="scientific">Abeliophyllum distichum</name>
    <dbReference type="NCBI Taxonomy" id="126358"/>
    <lineage>
        <taxon>Eukaryota</taxon>
        <taxon>Viridiplantae</taxon>
        <taxon>Streptophyta</taxon>
        <taxon>Embryophyta</taxon>
        <taxon>Tracheophyta</taxon>
        <taxon>Spermatophyta</taxon>
        <taxon>Magnoliopsida</taxon>
        <taxon>eudicotyledons</taxon>
        <taxon>Gunneridae</taxon>
        <taxon>Pentapetalae</taxon>
        <taxon>asterids</taxon>
        <taxon>lamiids</taxon>
        <taxon>Lamiales</taxon>
        <taxon>Oleaceae</taxon>
        <taxon>Forsythieae</taxon>
        <taxon>Abeliophyllum</taxon>
    </lineage>
</organism>
<feature type="compositionally biased region" description="Basic and acidic residues" evidence="1">
    <location>
        <begin position="83"/>
        <end position="127"/>
    </location>
</feature>
<name>A0ABD1TIV9_9LAMI</name>
<evidence type="ECO:0000313" key="3">
    <source>
        <dbReference type="Proteomes" id="UP001604336"/>
    </source>
</evidence>
<reference evidence="3" key="1">
    <citation type="submission" date="2024-07" db="EMBL/GenBank/DDBJ databases">
        <title>Two chromosome-level genome assemblies of Korean endemic species Abeliophyllum distichum and Forsythia ovata (Oleaceae).</title>
        <authorList>
            <person name="Jang H."/>
        </authorList>
    </citation>
    <scope>NUCLEOTIDE SEQUENCE [LARGE SCALE GENOMIC DNA]</scope>
</reference>
<comment type="caution">
    <text evidence="2">The sequence shown here is derived from an EMBL/GenBank/DDBJ whole genome shotgun (WGS) entry which is preliminary data.</text>
</comment>
<dbReference type="EMBL" id="JBFOLK010000005">
    <property type="protein sequence ID" value="KAL2512604.1"/>
    <property type="molecule type" value="Genomic_DNA"/>
</dbReference>
<feature type="region of interest" description="Disordered" evidence="1">
    <location>
        <begin position="83"/>
        <end position="138"/>
    </location>
</feature>
<feature type="compositionally biased region" description="Polar residues" evidence="1">
    <location>
        <begin position="128"/>
        <end position="138"/>
    </location>
</feature>
<dbReference type="AlphaFoldDB" id="A0ABD1TIV9"/>
<sequence length="158" mass="18645">MQVVQEKDESLQGYLARFSRATLGIKDLQMSDVATAIMNSMRNRASKMSLSKNPLESMHDLLKKRDKYIDAEEVDIVTKSLWKRRETETHKRKSHDDRKMTDKGKQRVVHTSKDNTRDRSTRQKYEDTQTYTPLNTPRTKVLMEIRDMKDLEWPKPMA</sequence>
<dbReference type="Proteomes" id="UP001604336">
    <property type="component" value="Unassembled WGS sequence"/>
</dbReference>
<gene>
    <name evidence="2" type="ORF">Adt_18204</name>
</gene>